<evidence type="ECO:0000313" key="3">
    <source>
        <dbReference type="Proteomes" id="UP000254545"/>
    </source>
</evidence>
<dbReference type="Pfam" id="PF03466">
    <property type="entry name" value="LysR_substrate"/>
    <property type="match status" value="1"/>
</dbReference>
<dbReference type="AlphaFoldDB" id="A0A7H4MS23"/>
<sequence>MGYRFITNNRILPLILNDHGEQLTVEMPGQLISNDIDVMADGIRHGLGIGRLFEPIWRLQPDREQFLPVMEDYWKTYPPVYLYYPKNAGRTKRVKALIDFLIAHTAE</sequence>
<dbReference type="SUPFAM" id="SSF53850">
    <property type="entry name" value="Periplasmic binding protein-like II"/>
    <property type="match status" value="1"/>
</dbReference>
<comment type="caution">
    <text evidence="2">The sequence shown here is derived from an EMBL/GenBank/DDBJ whole genome shotgun (WGS) entry which is preliminary data.</text>
</comment>
<organism evidence="2 3">
    <name type="scientific">Klebsiella variicola</name>
    <dbReference type="NCBI Taxonomy" id="244366"/>
    <lineage>
        <taxon>Bacteria</taxon>
        <taxon>Pseudomonadati</taxon>
        <taxon>Pseudomonadota</taxon>
        <taxon>Gammaproteobacteria</taxon>
        <taxon>Enterobacterales</taxon>
        <taxon>Enterobacteriaceae</taxon>
        <taxon>Klebsiella/Raoultella group</taxon>
        <taxon>Klebsiella</taxon>
        <taxon>Klebsiella pneumoniae complex</taxon>
    </lineage>
</organism>
<feature type="domain" description="LysR substrate-binding" evidence="1">
    <location>
        <begin position="13"/>
        <end position="104"/>
    </location>
</feature>
<reference evidence="2 3" key="1">
    <citation type="submission" date="2018-06" db="EMBL/GenBank/DDBJ databases">
        <authorList>
            <consortium name="Pathogen Informatics"/>
            <person name="Doyle S."/>
        </authorList>
    </citation>
    <scope>NUCLEOTIDE SEQUENCE [LARGE SCALE GENOMIC DNA]</scope>
    <source>
        <strain evidence="2 3">NCTC9177</strain>
    </source>
</reference>
<proteinExistence type="predicted"/>
<gene>
    <name evidence="2" type="ORF">NCTC9177_07091</name>
</gene>
<evidence type="ECO:0000313" key="2">
    <source>
        <dbReference type="EMBL" id="STS93123.1"/>
    </source>
</evidence>
<dbReference type="Proteomes" id="UP000254545">
    <property type="component" value="Unassembled WGS sequence"/>
</dbReference>
<dbReference type="Gene3D" id="3.40.190.290">
    <property type="match status" value="1"/>
</dbReference>
<accession>A0A7H4MS23</accession>
<dbReference type="EMBL" id="UGKR01000003">
    <property type="protein sequence ID" value="STS93123.1"/>
    <property type="molecule type" value="Genomic_DNA"/>
</dbReference>
<protein>
    <submittedName>
        <fullName evidence="2">LysR family transcriptional regulator</fullName>
    </submittedName>
</protein>
<dbReference type="InterPro" id="IPR005119">
    <property type="entry name" value="LysR_subst-bd"/>
</dbReference>
<evidence type="ECO:0000259" key="1">
    <source>
        <dbReference type="Pfam" id="PF03466"/>
    </source>
</evidence>
<name>A0A7H4MS23_KLEVA</name>